<dbReference type="EMBL" id="HACG01002725">
    <property type="protein sequence ID" value="CEK49590.1"/>
    <property type="molecule type" value="Transcribed_RNA"/>
</dbReference>
<proteinExistence type="predicted"/>
<gene>
    <name evidence="3" type="primary">ORF8261</name>
</gene>
<protein>
    <recommendedName>
        <fullName evidence="2">CUB domain-containing protein</fullName>
    </recommendedName>
</protein>
<reference evidence="3" key="1">
    <citation type="submission" date="2014-12" db="EMBL/GenBank/DDBJ databases">
        <title>Insight into the proteome of Arion vulgaris.</title>
        <authorList>
            <person name="Aradska J."/>
            <person name="Bulat T."/>
            <person name="Smidak R."/>
            <person name="Sarate P."/>
            <person name="Gangsoo J."/>
            <person name="Sialana F."/>
            <person name="Bilban M."/>
            <person name="Lubec G."/>
        </authorList>
    </citation>
    <scope>NUCLEOTIDE SEQUENCE</scope>
    <source>
        <tissue evidence="3">Skin</tissue>
    </source>
</reference>
<dbReference type="Pfam" id="PF00431">
    <property type="entry name" value="CUB"/>
    <property type="match status" value="1"/>
</dbReference>
<sequence length="82" mass="9094">GHVIVVQAVDTKFAAGCGDILNIYDGISWRPENTFGHICGYDKTNRKFVSKANKAAIRFRSDKFGSLGGWKLKVYSRRRGSG</sequence>
<evidence type="ECO:0000256" key="1">
    <source>
        <dbReference type="ARBA" id="ARBA00023157"/>
    </source>
</evidence>
<dbReference type="InterPro" id="IPR000859">
    <property type="entry name" value="CUB_dom"/>
</dbReference>
<evidence type="ECO:0000259" key="2">
    <source>
        <dbReference type="Pfam" id="PF00431"/>
    </source>
</evidence>
<dbReference type="InterPro" id="IPR035914">
    <property type="entry name" value="Sperma_CUB_dom_sf"/>
</dbReference>
<dbReference type="SUPFAM" id="SSF49854">
    <property type="entry name" value="Spermadhesin, CUB domain"/>
    <property type="match status" value="1"/>
</dbReference>
<dbReference type="Gene3D" id="2.60.120.290">
    <property type="entry name" value="Spermadhesin, CUB domain"/>
    <property type="match status" value="1"/>
</dbReference>
<feature type="non-terminal residue" evidence="3">
    <location>
        <position position="82"/>
    </location>
</feature>
<dbReference type="AlphaFoldDB" id="A0A0B6Y243"/>
<accession>A0A0B6Y243</accession>
<feature type="domain" description="CUB" evidence="2">
    <location>
        <begin position="7"/>
        <end position="73"/>
    </location>
</feature>
<evidence type="ECO:0000313" key="3">
    <source>
        <dbReference type="EMBL" id="CEK49590.1"/>
    </source>
</evidence>
<name>A0A0B6Y243_9EUPU</name>
<keyword evidence="1" id="KW-1015">Disulfide bond</keyword>
<feature type="non-terminal residue" evidence="3">
    <location>
        <position position="1"/>
    </location>
</feature>
<organism evidence="3">
    <name type="scientific">Arion vulgaris</name>
    <dbReference type="NCBI Taxonomy" id="1028688"/>
    <lineage>
        <taxon>Eukaryota</taxon>
        <taxon>Metazoa</taxon>
        <taxon>Spiralia</taxon>
        <taxon>Lophotrochozoa</taxon>
        <taxon>Mollusca</taxon>
        <taxon>Gastropoda</taxon>
        <taxon>Heterobranchia</taxon>
        <taxon>Euthyneura</taxon>
        <taxon>Panpulmonata</taxon>
        <taxon>Eupulmonata</taxon>
        <taxon>Stylommatophora</taxon>
        <taxon>Helicina</taxon>
        <taxon>Arionoidea</taxon>
        <taxon>Arionidae</taxon>
        <taxon>Arion</taxon>
    </lineage>
</organism>